<evidence type="ECO:0000313" key="6">
    <source>
        <dbReference type="EMBL" id="POM71527.1"/>
    </source>
</evidence>
<dbReference type="EMBL" id="NCKW01006469">
    <property type="protein sequence ID" value="POM71527.1"/>
    <property type="molecule type" value="Genomic_DNA"/>
</dbReference>
<feature type="region of interest" description="Disordered" evidence="4">
    <location>
        <begin position="569"/>
        <end position="608"/>
    </location>
</feature>
<accession>A0A2P4Y148</accession>
<dbReference type="SMART" id="SM00240">
    <property type="entry name" value="FHA"/>
    <property type="match status" value="1"/>
</dbReference>
<comment type="caution">
    <text evidence="6">The sequence shown here is derived from an EMBL/GenBank/DDBJ whole genome shotgun (WGS) entry which is preliminary data.</text>
</comment>
<dbReference type="GO" id="GO:0005634">
    <property type="term" value="C:nucleus"/>
    <property type="evidence" value="ECO:0007669"/>
    <property type="project" value="UniProtKB-SubCell"/>
</dbReference>
<dbReference type="AlphaFoldDB" id="A0A2P4Y148"/>
<dbReference type="PROSITE" id="PS50006">
    <property type="entry name" value="FHA_DOMAIN"/>
    <property type="match status" value="1"/>
</dbReference>
<sequence>MAIKQEKKNEPQQDLADPWGRFTLVSKEPADDSDHIYFRGKVTTIGRNKRRCDIVINQLFISSVHCVVTLDGTDDDGEPIVKLHDNSRNGIWVNADRVGKGASVKLGRGFTVHFTKPGTTPAGVTPMAYKFEFLKYVILSPKIEANKVPEDVNMTVIADESFEATQLTAPADPPSPSEKKRKRVDEEPAAVTVATQELESKVKAAETQLKDAQRELEATANKLKIAESQIATLNEKLEQTMHVKVNKLAQENLNLMAKLEVTTAENLQLKTDLAAKDKHMDVKIKEAVNKSMEAASKENDKLKQELFANDKAVELKIKEAVKKKLEANTEIKSQEMSTKLKEATKKYQQKVEAEHFEQRREMSEKMAAFANENEKLQTTLSTKEDELAECEDKIASLREKVAVLEANASALTEKDKKLAEYQEKIGELEEKISSSKDETSEILVLLAAAEEKAVAAENKAAKATIAAAAAASASNGADASERQELQKAISSLRGELETHRVQLANREEREVATTATSTVPNATTSLPSVAGKRSIAQDDDAEALRARLAAALNLFGQAAKKSARKAIMEDTSTMETSQISANGAVAEPKSSPSKLKREKKKSIKQAAPLSAVIEANAASAIAAMASANSSDKNSPSDSTAVVDGDGEGDWEMLE</sequence>
<feature type="region of interest" description="Disordered" evidence="4">
    <location>
        <begin position="164"/>
        <end position="186"/>
    </location>
</feature>
<feature type="compositionally biased region" description="Polar residues" evidence="4">
    <location>
        <begin position="570"/>
        <end position="581"/>
    </location>
</feature>
<evidence type="ECO:0000259" key="5">
    <source>
        <dbReference type="PROSITE" id="PS50006"/>
    </source>
</evidence>
<evidence type="ECO:0000256" key="4">
    <source>
        <dbReference type="SAM" id="MobiDB-lite"/>
    </source>
</evidence>
<dbReference type="InterPro" id="IPR008984">
    <property type="entry name" value="SMAD_FHA_dom_sf"/>
</dbReference>
<comment type="subcellular location">
    <subcellularLocation>
        <location evidence="1">Nucleus</location>
    </subcellularLocation>
</comment>
<feature type="domain" description="FHA" evidence="5">
    <location>
        <begin position="43"/>
        <end position="98"/>
    </location>
</feature>
<keyword evidence="3" id="KW-0175">Coiled coil</keyword>
<keyword evidence="7" id="KW-1185">Reference proteome</keyword>
<evidence type="ECO:0000256" key="3">
    <source>
        <dbReference type="SAM" id="Coils"/>
    </source>
</evidence>
<dbReference type="PANTHER" id="PTHR15464">
    <property type="entry name" value="TRANSCRIPTION FACTOR 19"/>
    <property type="match status" value="1"/>
</dbReference>
<feature type="region of interest" description="Disordered" evidence="4">
    <location>
        <begin position="1"/>
        <end position="20"/>
    </location>
</feature>
<evidence type="ECO:0000256" key="1">
    <source>
        <dbReference type="ARBA" id="ARBA00004123"/>
    </source>
</evidence>
<dbReference type="InterPro" id="IPR000253">
    <property type="entry name" value="FHA_dom"/>
</dbReference>
<evidence type="ECO:0000256" key="2">
    <source>
        <dbReference type="ARBA" id="ARBA00023242"/>
    </source>
</evidence>
<dbReference type="Gene3D" id="2.60.200.20">
    <property type="match status" value="1"/>
</dbReference>
<feature type="compositionally biased region" description="Acidic residues" evidence="4">
    <location>
        <begin position="644"/>
        <end position="654"/>
    </location>
</feature>
<organism evidence="6 7">
    <name type="scientific">Phytophthora palmivora</name>
    <dbReference type="NCBI Taxonomy" id="4796"/>
    <lineage>
        <taxon>Eukaryota</taxon>
        <taxon>Sar</taxon>
        <taxon>Stramenopiles</taxon>
        <taxon>Oomycota</taxon>
        <taxon>Peronosporomycetes</taxon>
        <taxon>Peronosporales</taxon>
        <taxon>Peronosporaceae</taxon>
        <taxon>Phytophthora</taxon>
    </lineage>
</organism>
<name>A0A2P4Y148_9STRA</name>
<feature type="coiled-coil region" evidence="3">
    <location>
        <begin position="359"/>
        <end position="509"/>
    </location>
</feature>
<dbReference type="Pfam" id="PF00498">
    <property type="entry name" value="FHA"/>
    <property type="match status" value="1"/>
</dbReference>
<dbReference type="PANTHER" id="PTHR15464:SF1">
    <property type="entry name" value="TRANSCRIPTION FACTOR 19"/>
    <property type="match status" value="1"/>
</dbReference>
<dbReference type="InterPro" id="IPR042803">
    <property type="entry name" value="TCF19"/>
</dbReference>
<gene>
    <name evidence="6" type="ORF">PHPALM_11896</name>
</gene>
<dbReference type="GO" id="GO:0010468">
    <property type="term" value="P:regulation of gene expression"/>
    <property type="evidence" value="ECO:0007669"/>
    <property type="project" value="InterPro"/>
</dbReference>
<feature type="compositionally biased region" description="Basic and acidic residues" evidence="4">
    <location>
        <begin position="1"/>
        <end position="11"/>
    </location>
</feature>
<dbReference type="OrthoDB" id="21204at2759"/>
<dbReference type="SUPFAM" id="SSF49879">
    <property type="entry name" value="SMAD/FHA domain"/>
    <property type="match status" value="1"/>
</dbReference>
<reference evidence="6 7" key="1">
    <citation type="journal article" date="2017" name="Genome Biol. Evol.">
        <title>Phytophthora megakarya and P. palmivora, closely related causal agents of cacao black pod rot, underwent increases in genome sizes and gene numbers by different mechanisms.</title>
        <authorList>
            <person name="Ali S.S."/>
            <person name="Shao J."/>
            <person name="Lary D.J."/>
            <person name="Kronmiller B."/>
            <person name="Shen D."/>
            <person name="Strem M.D."/>
            <person name="Amoako-Attah I."/>
            <person name="Akrofi A.Y."/>
            <person name="Begoude B.A."/>
            <person name="Ten Hoopen G.M."/>
            <person name="Coulibaly K."/>
            <person name="Kebe B.I."/>
            <person name="Melnick R.L."/>
            <person name="Guiltinan M.J."/>
            <person name="Tyler B.M."/>
            <person name="Meinhardt L.W."/>
            <person name="Bailey B.A."/>
        </authorList>
    </citation>
    <scope>NUCLEOTIDE SEQUENCE [LARGE SCALE GENOMIC DNA]</scope>
    <source>
        <strain evidence="7">sbr112.9</strain>
    </source>
</reference>
<feature type="compositionally biased region" description="Basic residues" evidence="4">
    <location>
        <begin position="594"/>
        <end position="603"/>
    </location>
</feature>
<feature type="region of interest" description="Disordered" evidence="4">
    <location>
        <begin position="624"/>
        <end position="654"/>
    </location>
</feature>
<dbReference type="Proteomes" id="UP000237271">
    <property type="component" value="Unassembled WGS sequence"/>
</dbReference>
<feature type="coiled-coil region" evidence="3">
    <location>
        <begin position="195"/>
        <end position="305"/>
    </location>
</feature>
<protein>
    <recommendedName>
        <fullName evidence="5">FHA domain-containing protein</fullName>
    </recommendedName>
</protein>
<proteinExistence type="predicted"/>
<keyword evidence="2" id="KW-0539">Nucleus</keyword>
<evidence type="ECO:0000313" key="7">
    <source>
        <dbReference type="Proteomes" id="UP000237271"/>
    </source>
</evidence>